<accession>A0A453JQC3</accession>
<dbReference type="EnsemblPlants" id="AET5Gv20153900.8">
    <property type="protein sequence ID" value="AET5Gv20153900.8"/>
    <property type="gene ID" value="AET5Gv20153900"/>
</dbReference>
<reference evidence="2" key="5">
    <citation type="journal article" date="2021" name="G3 (Bethesda)">
        <title>Aegilops tauschii genome assembly Aet v5.0 features greater sequence contiguity and improved annotation.</title>
        <authorList>
            <person name="Wang L."/>
            <person name="Zhu T."/>
            <person name="Rodriguez J.C."/>
            <person name="Deal K.R."/>
            <person name="Dubcovsky J."/>
            <person name="McGuire P.E."/>
            <person name="Lux T."/>
            <person name="Spannagl M."/>
            <person name="Mayer K.F.X."/>
            <person name="Baldrich P."/>
            <person name="Meyers B.C."/>
            <person name="Huo N."/>
            <person name="Gu Y.Q."/>
            <person name="Zhou H."/>
            <person name="Devos K.M."/>
            <person name="Bennetzen J.L."/>
            <person name="Unver T."/>
            <person name="Budak H."/>
            <person name="Gulick P.J."/>
            <person name="Galiba G."/>
            <person name="Kalapos B."/>
            <person name="Nelson D.R."/>
            <person name="Li P."/>
            <person name="You F.M."/>
            <person name="Luo M.C."/>
            <person name="Dvorak J."/>
        </authorList>
    </citation>
    <scope>NUCLEOTIDE SEQUENCE [LARGE SCALE GENOMIC DNA]</scope>
    <source>
        <strain evidence="2">cv. AL8/78</strain>
    </source>
</reference>
<dbReference type="AlphaFoldDB" id="A0A453JQC3"/>
<evidence type="ECO:0000313" key="2">
    <source>
        <dbReference type="EnsemblPlants" id="AET5Gv20153900.8"/>
    </source>
</evidence>
<evidence type="ECO:0000256" key="1">
    <source>
        <dbReference type="SAM" id="MobiDB-lite"/>
    </source>
</evidence>
<dbReference type="Proteomes" id="UP000015105">
    <property type="component" value="Chromosome 5D"/>
</dbReference>
<reference evidence="2" key="4">
    <citation type="submission" date="2019-03" db="UniProtKB">
        <authorList>
            <consortium name="EnsemblPlants"/>
        </authorList>
    </citation>
    <scope>IDENTIFICATION</scope>
</reference>
<keyword evidence="3" id="KW-1185">Reference proteome</keyword>
<evidence type="ECO:0000313" key="3">
    <source>
        <dbReference type="Proteomes" id="UP000015105"/>
    </source>
</evidence>
<dbReference type="Gramene" id="AET5Gv20153900.8">
    <property type="protein sequence ID" value="AET5Gv20153900.8"/>
    <property type="gene ID" value="AET5Gv20153900"/>
</dbReference>
<sequence>MGTHDPEGGETWTFRKGADLSDDDPIAPVKFIIRVAGPATHQQKSRAAKRRN</sequence>
<name>A0A453JQC3_AEGTS</name>
<reference evidence="3" key="1">
    <citation type="journal article" date="2014" name="Science">
        <title>Ancient hybridizations among the ancestral genomes of bread wheat.</title>
        <authorList>
            <consortium name="International Wheat Genome Sequencing Consortium,"/>
            <person name="Marcussen T."/>
            <person name="Sandve S.R."/>
            <person name="Heier L."/>
            <person name="Spannagl M."/>
            <person name="Pfeifer M."/>
            <person name="Jakobsen K.S."/>
            <person name="Wulff B.B."/>
            <person name="Steuernagel B."/>
            <person name="Mayer K.F."/>
            <person name="Olsen O.A."/>
        </authorList>
    </citation>
    <scope>NUCLEOTIDE SEQUENCE [LARGE SCALE GENOMIC DNA]</scope>
    <source>
        <strain evidence="3">cv. AL8/78</strain>
    </source>
</reference>
<protein>
    <submittedName>
        <fullName evidence="2">Uncharacterized protein</fullName>
    </submittedName>
</protein>
<reference evidence="3" key="2">
    <citation type="journal article" date="2017" name="Nat. Plants">
        <title>The Aegilops tauschii genome reveals multiple impacts of transposons.</title>
        <authorList>
            <person name="Zhao G."/>
            <person name="Zou C."/>
            <person name="Li K."/>
            <person name="Wang K."/>
            <person name="Li T."/>
            <person name="Gao L."/>
            <person name="Zhang X."/>
            <person name="Wang H."/>
            <person name="Yang Z."/>
            <person name="Liu X."/>
            <person name="Jiang W."/>
            <person name="Mao L."/>
            <person name="Kong X."/>
            <person name="Jiao Y."/>
            <person name="Jia J."/>
        </authorList>
    </citation>
    <scope>NUCLEOTIDE SEQUENCE [LARGE SCALE GENOMIC DNA]</scope>
    <source>
        <strain evidence="3">cv. AL8/78</strain>
    </source>
</reference>
<reference evidence="2" key="3">
    <citation type="journal article" date="2017" name="Nature">
        <title>Genome sequence of the progenitor of the wheat D genome Aegilops tauschii.</title>
        <authorList>
            <person name="Luo M.C."/>
            <person name="Gu Y.Q."/>
            <person name="Puiu D."/>
            <person name="Wang H."/>
            <person name="Twardziok S.O."/>
            <person name="Deal K.R."/>
            <person name="Huo N."/>
            <person name="Zhu T."/>
            <person name="Wang L."/>
            <person name="Wang Y."/>
            <person name="McGuire P.E."/>
            <person name="Liu S."/>
            <person name="Long H."/>
            <person name="Ramasamy R.K."/>
            <person name="Rodriguez J.C."/>
            <person name="Van S.L."/>
            <person name="Yuan L."/>
            <person name="Wang Z."/>
            <person name="Xia Z."/>
            <person name="Xiao L."/>
            <person name="Anderson O.D."/>
            <person name="Ouyang S."/>
            <person name="Liang Y."/>
            <person name="Zimin A.V."/>
            <person name="Pertea G."/>
            <person name="Qi P."/>
            <person name="Bennetzen J.L."/>
            <person name="Dai X."/>
            <person name="Dawson M.W."/>
            <person name="Muller H.G."/>
            <person name="Kugler K."/>
            <person name="Rivarola-Duarte L."/>
            <person name="Spannagl M."/>
            <person name="Mayer K.F.X."/>
            <person name="Lu F.H."/>
            <person name="Bevan M.W."/>
            <person name="Leroy P."/>
            <person name="Li P."/>
            <person name="You F.M."/>
            <person name="Sun Q."/>
            <person name="Liu Z."/>
            <person name="Lyons E."/>
            <person name="Wicker T."/>
            <person name="Salzberg S.L."/>
            <person name="Devos K.M."/>
            <person name="Dvorak J."/>
        </authorList>
    </citation>
    <scope>NUCLEOTIDE SEQUENCE [LARGE SCALE GENOMIC DNA]</scope>
    <source>
        <strain evidence="2">cv. AL8/78</strain>
    </source>
</reference>
<feature type="region of interest" description="Disordered" evidence="1">
    <location>
        <begin position="1"/>
        <end position="20"/>
    </location>
</feature>
<proteinExistence type="predicted"/>
<organism evidence="2 3">
    <name type="scientific">Aegilops tauschii subsp. strangulata</name>
    <name type="common">Goatgrass</name>
    <dbReference type="NCBI Taxonomy" id="200361"/>
    <lineage>
        <taxon>Eukaryota</taxon>
        <taxon>Viridiplantae</taxon>
        <taxon>Streptophyta</taxon>
        <taxon>Embryophyta</taxon>
        <taxon>Tracheophyta</taxon>
        <taxon>Spermatophyta</taxon>
        <taxon>Magnoliopsida</taxon>
        <taxon>Liliopsida</taxon>
        <taxon>Poales</taxon>
        <taxon>Poaceae</taxon>
        <taxon>BOP clade</taxon>
        <taxon>Pooideae</taxon>
        <taxon>Triticodae</taxon>
        <taxon>Triticeae</taxon>
        <taxon>Triticinae</taxon>
        <taxon>Aegilops</taxon>
    </lineage>
</organism>